<keyword evidence="5" id="KW-0418">Kinase</keyword>
<feature type="domain" description="Protein kinase" evidence="8">
    <location>
        <begin position="27"/>
        <end position="294"/>
    </location>
</feature>
<dbReference type="Pfam" id="PF00069">
    <property type="entry name" value="Pkinase"/>
    <property type="match status" value="1"/>
</dbReference>
<accession>A0A7W9KQU8</accession>
<dbReference type="RefSeq" id="WP_184869261.1">
    <property type="nucleotide sequence ID" value="NZ_BAAAWY010000004.1"/>
</dbReference>
<evidence type="ECO:0000256" key="6">
    <source>
        <dbReference type="ARBA" id="ARBA00022840"/>
    </source>
</evidence>
<keyword evidence="6" id="KW-0067">ATP-binding</keyword>
<dbReference type="InterPro" id="IPR000719">
    <property type="entry name" value="Prot_kinase_dom"/>
</dbReference>
<evidence type="ECO:0000259" key="8">
    <source>
        <dbReference type="PROSITE" id="PS50011"/>
    </source>
</evidence>
<dbReference type="EC" id="2.7.11.1" evidence="1"/>
<comment type="caution">
    <text evidence="9">The sequence shown here is derived from an EMBL/GenBank/DDBJ whole genome shotgun (WGS) entry which is preliminary data.</text>
</comment>
<dbReference type="PANTHER" id="PTHR43289">
    <property type="entry name" value="MITOGEN-ACTIVATED PROTEIN KINASE KINASE KINASE 20-RELATED"/>
    <property type="match status" value="1"/>
</dbReference>
<dbReference type="Gene3D" id="3.30.200.20">
    <property type="entry name" value="Phosphorylase Kinase, domain 1"/>
    <property type="match status" value="1"/>
</dbReference>
<dbReference type="GO" id="GO:0004674">
    <property type="term" value="F:protein serine/threonine kinase activity"/>
    <property type="evidence" value="ECO:0007669"/>
    <property type="project" value="UniProtKB-KW"/>
</dbReference>
<keyword evidence="3" id="KW-0808">Transferase</keyword>
<evidence type="ECO:0000256" key="4">
    <source>
        <dbReference type="ARBA" id="ARBA00022741"/>
    </source>
</evidence>
<gene>
    <name evidence="9" type="ORF">BJ998_008007</name>
</gene>
<keyword evidence="2" id="KW-0723">Serine/threonine-protein kinase</keyword>
<evidence type="ECO:0000256" key="1">
    <source>
        <dbReference type="ARBA" id="ARBA00012513"/>
    </source>
</evidence>
<dbReference type="PROSITE" id="PS50011">
    <property type="entry name" value="PROTEIN_KINASE_DOM"/>
    <property type="match status" value="1"/>
</dbReference>
<dbReference type="PANTHER" id="PTHR43289:SF6">
    <property type="entry name" value="SERINE_THREONINE-PROTEIN KINASE NEKL-3"/>
    <property type="match status" value="1"/>
</dbReference>
<dbReference type="SMART" id="SM00220">
    <property type="entry name" value="S_TKc"/>
    <property type="match status" value="1"/>
</dbReference>
<protein>
    <recommendedName>
        <fullName evidence="1">non-specific serine/threonine protein kinase</fullName>
        <ecNumber evidence="1">2.7.11.1</ecNumber>
    </recommendedName>
</protein>
<dbReference type="GO" id="GO:0005524">
    <property type="term" value="F:ATP binding"/>
    <property type="evidence" value="ECO:0007669"/>
    <property type="project" value="UniProtKB-KW"/>
</dbReference>
<keyword evidence="10" id="KW-1185">Reference proteome</keyword>
<name>A0A7W9KQU8_9PSEU</name>
<dbReference type="AlphaFoldDB" id="A0A7W9KQU8"/>
<feature type="region of interest" description="Disordered" evidence="7">
    <location>
        <begin position="1"/>
        <end position="25"/>
    </location>
</feature>
<dbReference type="Proteomes" id="UP000585638">
    <property type="component" value="Unassembled WGS sequence"/>
</dbReference>
<proteinExistence type="predicted"/>
<evidence type="ECO:0000313" key="10">
    <source>
        <dbReference type="Proteomes" id="UP000585638"/>
    </source>
</evidence>
<keyword evidence="4" id="KW-0547">Nucleotide-binding</keyword>
<dbReference type="EMBL" id="JACHIR010000002">
    <property type="protein sequence ID" value="MBB5896748.1"/>
    <property type="molecule type" value="Genomic_DNA"/>
</dbReference>
<evidence type="ECO:0000256" key="2">
    <source>
        <dbReference type="ARBA" id="ARBA00022527"/>
    </source>
</evidence>
<reference evidence="9 10" key="1">
    <citation type="submission" date="2020-08" db="EMBL/GenBank/DDBJ databases">
        <title>Sequencing the genomes of 1000 actinobacteria strains.</title>
        <authorList>
            <person name="Klenk H.-P."/>
        </authorList>
    </citation>
    <scope>NUCLEOTIDE SEQUENCE [LARGE SCALE GENOMIC DNA]</scope>
    <source>
        <strain evidence="9 10">DSM 43851</strain>
    </source>
</reference>
<dbReference type="Gene3D" id="1.10.510.10">
    <property type="entry name" value="Transferase(Phosphotransferase) domain 1"/>
    <property type="match status" value="1"/>
</dbReference>
<sequence length="612" mass="65255">MSDRTRPDDGRAQPGWYVGDGDNPDTYRLEEPVGRGGEGEVWRATSVIRNGDRLHWAVKILHAENLETGLEESMADALERWYQRAHHTLQVTGQLQVEGVVGATMVFKGPRPHPPGEAGRVRTLYVLSPWVDGADLTGWLKRDPTFPQVCAVAAQLAGIVDGLATSRIEIAHRDISPANVLVEAGTDRVHLIDFTFAVPLHSGLVTTIQNKGYTAPEALVGRGSPEADRYSFGGVVFYLLTGRNPEVENAAAECFDQLVRASRPAALARHVSALLSADPHDRPACLVDWVAELAELGTATPTGLRYADLHLSVDGFRTATITAIRGTTLARARLGPASLQVLVADADAPHAPVLVRSVTDGAGNTVEFAIDKAERLMVGRAGAWTAVGRAAVDAGLAVVRTATGSARAYLVDPVRDRMSTVDTAVDGEVRCSGAGAYLRRVLAATVDHDGVGIVAALSHTSELVILTDDDPERLHRLSVPDVRSAALGLNTWGEPVCFAAGAGSRELAVFEQHYGQWLATGTVAAPDEVGEVACVGQRDGLTLAVGGPGGLWTRTRTGEQQTEWQQLADRHCHRVALDVGAAWRVQLAAIVDGQVVVATEDFDGQWSTTVMA</sequence>
<feature type="compositionally biased region" description="Basic and acidic residues" evidence="7">
    <location>
        <begin position="1"/>
        <end position="11"/>
    </location>
</feature>
<dbReference type="SUPFAM" id="SSF56112">
    <property type="entry name" value="Protein kinase-like (PK-like)"/>
    <property type="match status" value="1"/>
</dbReference>
<evidence type="ECO:0000256" key="5">
    <source>
        <dbReference type="ARBA" id="ARBA00022777"/>
    </source>
</evidence>
<evidence type="ECO:0000256" key="7">
    <source>
        <dbReference type="SAM" id="MobiDB-lite"/>
    </source>
</evidence>
<organism evidence="9 10">
    <name type="scientific">Kutzneria kofuensis</name>
    <dbReference type="NCBI Taxonomy" id="103725"/>
    <lineage>
        <taxon>Bacteria</taxon>
        <taxon>Bacillati</taxon>
        <taxon>Actinomycetota</taxon>
        <taxon>Actinomycetes</taxon>
        <taxon>Pseudonocardiales</taxon>
        <taxon>Pseudonocardiaceae</taxon>
        <taxon>Kutzneria</taxon>
    </lineage>
</organism>
<evidence type="ECO:0000256" key="3">
    <source>
        <dbReference type="ARBA" id="ARBA00022679"/>
    </source>
</evidence>
<evidence type="ECO:0000313" key="9">
    <source>
        <dbReference type="EMBL" id="MBB5896748.1"/>
    </source>
</evidence>
<dbReference type="InterPro" id="IPR011009">
    <property type="entry name" value="Kinase-like_dom_sf"/>
</dbReference>